<name>A0AAV7QXE5_PLEWA</name>
<evidence type="ECO:0000256" key="1">
    <source>
        <dbReference type="SAM" id="MobiDB-lite"/>
    </source>
</evidence>
<comment type="caution">
    <text evidence="2">The sequence shown here is derived from an EMBL/GenBank/DDBJ whole genome shotgun (WGS) entry which is preliminary data.</text>
</comment>
<dbReference type="EMBL" id="JANPWB010000010">
    <property type="protein sequence ID" value="KAJ1145199.1"/>
    <property type="molecule type" value="Genomic_DNA"/>
</dbReference>
<dbReference type="AlphaFoldDB" id="A0AAV7QXE5"/>
<feature type="compositionally biased region" description="Polar residues" evidence="1">
    <location>
        <begin position="56"/>
        <end position="65"/>
    </location>
</feature>
<sequence>MDLTRYPCRQDREILLATCRRVLNQKPLTPKKRIRDPHCHRANRILTHSMLPLRTDCTQPQNQASRARKPTEELALQSHPTGSKKPLAIETAQQESRSTLGARPHQNHPKRMRALPVRL</sequence>
<evidence type="ECO:0000313" key="2">
    <source>
        <dbReference type="EMBL" id="KAJ1145199.1"/>
    </source>
</evidence>
<keyword evidence="3" id="KW-1185">Reference proteome</keyword>
<protein>
    <submittedName>
        <fullName evidence="2">Uncharacterized protein</fullName>
    </submittedName>
</protein>
<feature type="region of interest" description="Disordered" evidence="1">
    <location>
        <begin position="53"/>
        <end position="119"/>
    </location>
</feature>
<proteinExistence type="predicted"/>
<dbReference type="Proteomes" id="UP001066276">
    <property type="component" value="Chromosome 6"/>
</dbReference>
<accession>A0AAV7QXE5</accession>
<evidence type="ECO:0000313" key="3">
    <source>
        <dbReference type="Proteomes" id="UP001066276"/>
    </source>
</evidence>
<gene>
    <name evidence="2" type="ORF">NDU88_011490</name>
</gene>
<reference evidence="2" key="1">
    <citation type="journal article" date="2022" name="bioRxiv">
        <title>Sequencing and chromosome-scale assembly of the giantPleurodeles waltlgenome.</title>
        <authorList>
            <person name="Brown T."/>
            <person name="Elewa A."/>
            <person name="Iarovenko S."/>
            <person name="Subramanian E."/>
            <person name="Araus A.J."/>
            <person name="Petzold A."/>
            <person name="Susuki M."/>
            <person name="Suzuki K.-i.T."/>
            <person name="Hayashi T."/>
            <person name="Toyoda A."/>
            <person name="Oliveira C."/>
            <person name="Osipova E."/>
            <person name="Leigh N.D."/>
            <person name="Simon A."/>
            <person name="Yun M.H."/>
        </authorList>
    </citation>
    <scope>NUCLEOTIDE SEQUENCE</scope>
    <source>
        <strain evidence="2">20211129_DDA</strain>
        <tissue evidence="2">Liver</tissue>
    </source>
</reference>
<organism evidence="2 3">
    <name type="scientific">Pleurodeles waltl</name>
    <name type="common">Iberian ribbed newt</name>
    <dbReference type="NCBI Taxonomy" id="8319"/>
    <lineage>
        <taxon>Eukaryota</taxon>
        <taxon>Metazoa</taxon>
        <taxon>Chordata</taxon>
        <taxon>Craniata</taxon>
        <taxon>Vertebrata</taxon>
        <taxon>Euteleostomi</taxon>
        <taxon>Amphibia</taxon>
        <taxon>Batrachia</taxon>
        <taxon>Caudata</taxon>
        <taxon>Salamandroidea</taxon>
        <taxon>Salamandridae</taxon>
        <taxon>Pleurodelinae</taxon>
        <taxon>Pleurodeles</taxon>
    </lineage>
</organism>